<evidence type="ECO:0000313" key="8">
    <source>
        <dbReference type="Proteomes" id="UP001407347"/>
    </source>
</evidence>
<evidence type="ECO:0000259" key="6">
    <source>
        <dbReference type="Pfam" id="PF13657"/>
    </source>
</evidence>
<dbReference type="PANTHER" id="PTHR37419:SF8">
    <property type="entry name" value="TOXIN YJJJ"/>
    <property type="match status" value="1"/>
</dbReference>
<evidence type="ECO:0000259" key="5">
    <source>
        <dbReference type="Pfam" id="PF07804"/>
    </source>
</evidence>
<dbReference type="Proteomes" id="UP001407347">
    <property type="component" value="Unassembled WGS sequence"/>
</dbReference>
<evidence type="ECO:0000256" key="4">
    <source>
        <dbReference type="SAM" id="MobiDB-lite"/>
    </source>
</evidence>
<reference evidence="7 8" key="1">
    <citation type="journal article" date="2023" name="PLoS ONE">
        <title>Complete genome assembly of Hawai'i environmental nontuberculous mycobacteria reveals unexpected co-isolation with methylobacteria.</title>
        <authorList>
            <person name="Hendrix J."/>
            <person name="Epperson L.E."/>
            <person name="Tong E.I."/>
            <person name="Chan Y.L."/>
            <person name="Hasan N.A."/>
            <person name="Dawrs S.N."/>
            <person name="Norton G.J."/>
            <person name="Virdi R."/>
            <person name="Crooks J.L."/>
            <person name="Chan E.D."/>
            <person name="Honda J.R."/>
            <person name="Strong M."/>
        </authorList>
    </citation>
    <scope>NUCLEOTIDE SEQUENCE [LARGE SCALE GENOMIC DNA]</scope>
    <source>
        <strain evidence="7 8">NJH_HI04-1</strain>
    </source>
</reference>
<gene>
    <name evidence="7" type="ORF">PUR29_31145</name>
</gene>
<dbReference type="InterPro" id="IPR017508">
    <property type="entry name" value="HipA_N1"/>
</dbReference>
<dbReference type="EMBL" id="JAQYXP010000004">
    <property type="protein sequence ID" value="MEN3237926.1"/>
    <property type="molecule type" value="Genomic_DNA"/>
</dbReference>
<evidence type="ECO:0000256" key="2">
    <source>
        <dbReference type="ARBA" id="ARBA00022679"/>
    </source>
</evidence>
<evidence type="ECO:0000313" key="7">
    <source>
        <dbReference type="EMBL" id="MEN3237926.1"/>
    </source>
</evidence>
<accession>A0ABV0A434</accession>
<evidence type="ECO:0000256" key="3">
    <source>
        <dbReference type="ARBA" id="ARBA00022777"/>
    </source>
</evidence>
<keyword evidence="2" id="KW-0808">Transferase</keyword>
<feature type="domain" description="HipA-like C-terminal" evidence="5">
    <location>
        <begin position="202"/>
        <end position="370"/>
    </location>
</feature>
<evidence type="ECO:0000256" key="1">
    <source>
        <dbReference type="ARBA" id="ARBA00010164"/>
    </source>
</evidence>
<dbReference type="Pfam" id="PF07804">
    <property type="entry name" value="HipA_C"/>
    <property type="match status" value="1"/>
</dbReference>
<dbReference type="RefSeq" id="WP_346013439.1">
    <property type="nucleotide sequence ID" value="NZ_JAQYXP010000004.1"/>
</dbReference>
<dbReference type="InterPro" id="IPR052028">
    <property type="entry name" value="HipA_Ser/Thr_kinase"/>
</dbReference>
<proteinExistence type="inferred from homology"/>
<dbReference type="PANTHER" id="PTHR37419">
    <property type="entry name" value="SERINE/THREONINE-PROTEIN KINASE TOXIN HIPA"/>
    <property type="match status" value="1"/>
</dbReference>
<comment type="similarity">
    <text evidence="1">Belongs to the HipA Ser/Thr kinase family.</text>
</comment>
<name>A0ABV0A434_9HYPH</name>
<sequence length="440" mass="47811">MPPIPSVRTWRSRPAGSARGAGPVWRTSRAGRLDRLVVFRWQGGGYVPAGELTFEGAGEKRIGRFGYARSYLALDGARAIDPLGLPLVRRSFPGSPEELPLAFHDAGPDGWGKQVLQRAFPRTVLSMPEYLALGGMDRTGDLAFGPSPESGPQSWVPDEEPLVALPGVSDDLDALMAAASSVDAGEGAKHHLALLFRKSGDVGGARPKARIRHAGRQWIAKFPTTMDRFDDPRVEAACLDVAEAAGLPVPDRLIVEVGERAALLVERFDRASGTGGRPFGYLSAATLLNQPSTGYGTQRTYSDIAEAARRIGVRDAAEQAFERLLLNAFLHNTDDHLRNHGFLDRCGRWEFSPVFDVVPHPGMRRHVCAPANGIGPAWDVEEAFRAHVPLKIGIADAGAIRDRIHAAASRLPEFMVARKVVKADREYLRDAFPKSIGFKP</sequence>
<comment type="caution">
    <text evidence="7">The sequence shown here is derived from an EMBL/GenBank/DDBJ whole genome shotgun (WGS) entry which is preliminary data.</text>
</comment>
<dbReference type="InterPro" id="IPR012893">
    <property type="entry name" value="HipA-like_C"/>
</dbReference>
<dbReference type="Pfam" id="PF13657">
    <property type="entry name" value="Couple_hipA"/>
    <property type="match status" value="1"/>
</dbReference>
<feature type="region of interest" description="Disordered" evidence="4">
    <location>
        <begin position="1"/>
        <end position="24"/>
    </location>
</feature>
<protein>
    <submittedName>
        <fullName evidence="7">HipA domain-containing protein</fullName>
    </submittedName>
</protein>
<organism evidence="7 8">
    <name type="scientific">Methylobacterium ajmalii</name>
    <dbReference type="NCBI Taxonomy" id="2738439"/>
    <lineage>
        <taxon>Bacteria</taxon>
        <taxon>Pseudomonadati</taxon>
        <taxon>Pseudomonadota</taxon>
        <taxon>Alphaproteobacteria</taxon>
        <taxon>Hyphomicrobiales</taxon>
        <taxon>Methylobacteriaceae</taxon>
        <taxon>Methylobacterium</taxon>
    </lineage>
</organism>
<feature type="domain" description="HipA N-terminal subdomain 1" evidence="6">
    <location>
        <begin position="48"/>
        <end position="144"/>
    </location>
</feature>
<keyword evidence="8" id="KW-1185">Reference proteome</keyword>
<keyword evidence="3" id="KW-0418">Kinase</keyword>